<dbReference type="Pfam" id="PF01451">
    <property type="entry name" value="LMWPc"/>
    <property type="match status" value="1"/>
</dbReference>
<comment type="caution">
    <text evidence="3">The sequence shown here is derived from an EMBL/GenBank/DDBJ whole genome shotgun (WGS) entry which is preliminary data.</text>
</comment>
<dbReference type="CDD" id="cd16345">
    <property type="entry name" value="LMWP_ArsC"/>
    <property type="match status" value="1"/>
</dbReference>
<organism evidence="3 4">
    <name type="scientific">Amycolatopsis thermophila</name>
    <dbReference type="NCBI Taxonomy" id="206084"/>
    <lineage>
        <taxon>Bacteria</taxon>
        <taxon>Bacillati</taxon>
        <taxon>Actinomycetota</taxon>
        <taxon>Actinomycetes</taxon>
        <taxon>Pseudonocardiales</taxon>
        <taxon>Pseudonocardiaceae</taxon>
        <taxon>Amycolatopsis</taxon>
    </lineage>
</organism>
<protein>
    <submittedName>
        <fullName evidence="3">Protein-tyrosine-phosphatase</fullName>
    </submittedName>
</protein>
<dbReference type="InterPro" id="IPR036196">
    <property type="entry name" value="Ptyr_pPase_sf"/>
</dbReference>
<dbReference type="PANTHER" id="PTHR43428">
    <property type="entry name" value="ARSENATE REDUCTASE"/>
    <property type="match status" value="1"/>
</dbReference>
<proteinExistence type="predicted"/>
<keyword evidence="1" id="KW-0059">Arsenical resistance</keyword>
<evidence type="ECO:0000313" key="3">
    <source>
        <dbReference type="EMBL" id="MDQ0382652.1"/>
    </source>
</evidence>
<dbReference type="InterPro" id="IPR023485">
    <property type="entry name" value="Ptyr_pPase"/>
</dbReference>
<dbReference type="PANTHER" id="PTHR43428:SF1">
    <property type="entry name" value="ARSENATE REDUCTASE"/>
    <property type="match status" value="1"/>
</dbReference>
<keyword evidence="4" id="KW-1185">Reference proteome</keyword>
<feature type="domain" description="Phosphotyrosine protein phosphatase I" evidence="2">
    <location>
        <begin position="4"/>
        <end position="129"/>
    </location>
</feature>
<sequence length="135" mass="14371">MTTPEVLFVCVHNAGRSQMAAALLDHHAAGRVTVRSAGSAPADTVNPAVVEVMAELGLDLSKEFPKPLTTEAVQAADVVITMGCGDACPVFPGKRYLDWQLDDPAGKGVDAVRPIRDEIDRRVRALLDELVPARA</sequence>
<accession>A0ABU0F4Y9</accession>
<dbReference type="SMART" id="SM00226">
    <property type="entry name" value="LMWPc"/>
    <property type="match status" value="1"/>
</dbReference>
<evidence type="ECO:0000313" key="4">
    <source>
        <dbReference type="Proteomes" id="UP001229651"/>
    </source>
</evidence>
<reference evidence="3 4" key="1">
    <citation type="submission" date="2023-07" db="EMBL/GenBank/DDBJ databases">
        <title>Sequencing the genomes of 1000 actinobacteria strains.</title>
        <authorList>
            <person name="Klenk H.-P."/>
        </authorList>
    </citation>
    <scope>NUCLEOTIDE SEQUENCE [LARGE SCALE GENOMIC DNA]</scope>
    <source>
        <strain evidence="3 4">DSM 45805</strain>
    </source>
</reference>
<dbReference type="Gene3D" id="3.40.50.2300">
    <property type="match status" value="1"/>
</dbReference>
<evidence type="ECO:0000259" key="2">
    <source>
        <dbReference type="SMART" id="SM00226"/>
    </source>
</evidence>
<name>A0ABU0F4Y9_9PSEU</name>
<dbReference type="EMBL" id="JAUSUT010000001">
    <property type="protein sequence ID" value="MDQ0382652.1"/>
    <property type="molecule type" value="Genomic_DNA"/>
</dbReference>
<evidence type="ECO:0000256" key="1">
    <source>
        <dbReference type="ARBA" id="ARBA00022849"/>
    </source>
</evidence>
<gene>
    <name evidence="3" type="ORF">FB470_006646</name>
</gene>
<dbReference type="SUPFAM" id="SSF52788">
    <property type="entry name" value="Phosphotyrosine protein phosphatases I"/>
    <property type="match status" value="1"/>
</dbReference>
<dbReference type="Proteomes" id="UP001229651">
    <property type="component" value="Unassembled WGS sequence"/>
</dbReference>
<dbReference type="RefSeq" id="WP_306998011.1">
    <property type="nucleotide sequence ID" value="NZ_JAUSUT010000001.1"/>
</dbReference>